<feature type="compositionally biased region" description="Basic and acidic residues" evidence="1">
    <location>
        <begin position="1"/>
        <end position="16"/>
    </location>
</feature>
<dbReference type="AlphaFoldDB" id="A0A4R6VNG7"/>
<evidence type="ECO:0000313" key="3">
    <source>
        <dbReference type="Proteomes" id="UP000295705"/>
    </source>
</evidence>
<keyword evidence="3" id="KW-1185">Reference proteome</keyword>
<proteinExistence type="predicted"/>
<reference evidence="2 3" key="1">
    <citation type="submission" date="2019-03" db="EMBL/GenBank/DDBJ databases">
        <title>Genomic Encyclopedia of Type Strains, Phase IV (KMG-IV): sequencing the most valuable type-strain genomes for metagenomic binning, comparative biology and taxonomic classification.</title>
        <authorList>
            <person name="Goeker M."/>
        </authorList>
    </citation>
    <scope>NUCLEOTIDE SEQUENCE [LARGE SCALE GENOMIC DNA]</scope>
    <source>
        <strain evidence="2 3">DSM 45775</strain>
    </source>
</reference>
<comment type="caution">
    <text evidence="2">The sequence shown here is derived from an EMBL/GenBank/DDBJ whole genome shotgun (WGS) entry which is preliminary data.</text>
</comment>
<accession>A0A4R6VNG7</accession>
<evidence type="ECO:0000256" key="1">
    <source>
        <dbReference type="SAM" id="MobiDB-lite"/>
    </source>
</evidence>
<dbReference type="Gene3D" id="3.10.450.50">
    <property type="match status" value="1"/>
</dbReference>
<organism evidence="2 3">
    <name type="scientific">Actinomycetospora succinea</name>
    <dbReference type="NCBI Taxonomy" id="663603"/>
    <lineage>
        <taxon>Bacteria</taxon>
        <taxon>Bacillati</taxon>
        <taxon>Actinomycetota</taxon>
        <taxon>Actinomycetes</taxon>
        <taxon>Pseudonocardiales</taxon>
        <taxon>Pseudonocardiaceae</taxon>
        <taxon>Actinomycetospora</taxon>
    </lineage>
</organism>
<name>A0A4R6VNG7_9PSEU</name>
<dbReference type="EMBL" id="SNYO01000001">
    <property type="protein sequence ID" value="TDQ64831.1"/>
    <property type="molecule type" value="Genomic_DNA"/>
</dbReference>
<evidence type="ECO:0000313" key="2">
    <source>
        <dbReference type="EMBL" id="TDQ64831.1"/>
    </source>
</evidence>
<evidence type="ECO:0008006" key="4">
    <source>
        <dbReference type="Google" id="ProtNLM"/>
    </source>
</evidence>
<protein>
    <recommendedName>
        <fullName evidence="4">SnoaL-like protein</fullName>
    </recommendedName>
</protein>
<feature type="region of interest" description="Disordered" evidence="1">
    <location>
        <begin position="1"/>
        <end position="24"/>
    </location>
</feature>
<sequence length="165" mass="18106">MTRALPDRRTGPRDGVGRGPSADTARALRRVEPGRRRELVQFLARLGDAFAAGDLTAIAACHVPPLLYVTEWGSAVFTSTREVAEGFRQVVDDHRRRGLVSPTSVVETVSTPAARIVEIGVRWTFHDAEGRALLHDRYRYLLRRVDGEGLLINAVIVLGGRSVAP</sequence>
<dbReference type="SUPFAM" id="SSF54427">
    <property type="entry name" value="NTF2-like"/>
    <property type="match status" value="1"/>
</dbReference>
<dbReference type="RefSeq" id="WP_133824287.1">
    <property type="nucleotide sequence ID" value="NZ_BAABHR010000015.1"/>
</dbReference>
<gene>
    <name evidence="2" type="ORF">EV188_10178</name>
</gene>
<dbReference type="Proteomes" id="UP000295705">
    <property type="component" value="Unassembled WGS sequence"/>
</dbReference>
<dbReference type="InterPro" id="IPR032710">
    <property type="entry name" value="NTF2-like_dom_sf"/>
</dbReference>